<dbReference type="AlphaFoldDB" id="A0A9P7N5Q0"/>
<dbReference type="Pfam" id="PF00856">
    <property type="entry name" value="SET"/>
    <property type="match status" value="1"/>
</dbReference>
<name>A0A9P7N5Q0_9HYPO</name>
<dbReference type="PANTHER" id="PTHR47332:SF2">
    <property type="entry name" value="SET-6"/>
    <property type="match status" value="1"/>
</dbReference>
<dbReference type="CDD" id="cd20071">
    <property type="entry name" value="SET_SMYD"/>
    <property type="match status" value="1"/>
</dbReference>
<evidence type="ECO:0000313" key="3">
    <source>
        <dbReference type="Proteomes" id="UP000748025"/>
    </source>
</evidence>
<gene>
    <name evidence="2" type="ORF">E4U43_003663</name>
</gene>
<feature type="domain" description="SET" evidence="1">
    <location>
        <begin position="8"/>
        <end position="153"/>
    </location>
</feature>
<dbReference type="EMBL" id="SRPW01002448">
    <property type="protein sequence ID" value="KAG5992825.1"/>
    <property type="molecule type" value="Genomic_DNA"/>
</dbReference>
<dbReference type="InterPro" id="IPR053185">
    <property type="entry name" value="SET_domain_protein"/>
</dbReference>
<dbReference type="Gene3D" id="2.170.270.10">
    <property type="entry name" value="SET domain"/>
    <property type="match status" value="1"/>
</dbReference>
<organism evidence="2 3">
    <name type="scientific">Claviceps pusilla</name>
    <dbReference type="NCBI Taxonomy" id="123648"/>
    <lineage>
        <taxon>Eukaryota</taxon>
        <taxon>Fungi</taxon>
        <taxon>Dikarya</taxon>
        <taxon>Ascomycota</taxon>
        <taxon>Pezizomycotina</taxon>
        <taxon>Sordariomycetes</taxon>
        <taxon>Hypocreomycetidae</taxon>
        <taxon>Hypocreales</taxon>
        <taxon>Clavicipitaceae</taxon>
        <taxon>Claviceps</taxon>
    </lineage>
</organism>
<evidence type="ECO:0000313" key="2">
    <source>
        <dbReference type="EMBL" id="KAG5992825.1"/>
    </source>
</evidence>
<dbReference type="OrthoDB" id="265717at2759"/>
<evidence type="ECO:0000259" key="1">
    <source>
        <dbReference type="PROSITE" id="PS50280"/>
    </source>
</evidence>
<dbReference type="InterPro" id="IPR001214">
    <property type="entry name" value="SET_dom"/>
</dbReference>
<dbReference type="PROSITE" id="PS50280">
    <property type="entry name" value="SET"/>
    <property type="match status" value="1"/>
</dbReference>
<accession>A0A9P7N5Q0</accession>
<dbReference type="SMART" id="SM00317">
    <property type="entry name" value="SET"/>
    <property type="match status" value="1"/>
</dbReference>
<dbReference type="InterPro" id="IPR046341">
    <property type="entry name" value="SET_dom_sf"/>
</dbReference>
<protein>
    <recommendedName>
        <fullName evidence="1">SET domain-containing protein</fullName>
    </recommendedName>
</protein>
<proteinExistence type="predicted"/>
<dbReference type="PANTHER" id="PTHR47332">
    <property type="entry name" value="SET DOMAIN-CONTAINING PROTEIN 5"/>
    <property type="match status" value="1"/>
</dbReference>
<comment type="caution">
    <text evidence="2">The sequence shown here is derived from an EMBL/GenBank/DDBJ whole genome shotgun (WGS) entry which is preliminary data.</text>
</comment>
<sequence>MQSAVDNPPYALQDVPGKGKGLVATRDIPKGTRIVSEQALITTSAVGDSMESLQRAVFQKVEALDNDQRLAFQSLRNIYPFQNAAEQYVGIFRTNGLPAEDVGDEAAIFLEACRINHACDNNSQKNWNDRIRRHTVHALRDIHAGEEITITYISPLKNRQTRQKVLQEKFGFTCLCRLCSLPEEQSQASDRRLERIQRLDFTIHQFVAGGMLGISLLTYLDEQNRLYNEQGREDVGFAQTLDYAAQLTLADCDLARGRIFAQRAAAAWKIAIGSDSTQAVDAAALTRIPPMGVLDGVSTLLTFMDRVPQGLGPDEFEDWLWNRT</sequence>
<dbReference type="SUPFAM" id="SSF82199">
    <property type="entry name" value="SET domain"/>
    <property type="match status" value="1"/>
</dbReference>
<keyword evidence="3" id="KW-1185">Reference proteome</keyword>
<reference evidence="2" key="1">
    <citation type="journal article" date="2020" name="bioRxiv">
        <title>Whole genome comparisons of ergot fungi reveals the divergence and evolution of species within the genus Claviceps are the result of varying mechanisms driving genome evolution and host range expansion.</title>
        <authorList>
            <person name="Wyka S.A."/>
            <person name="Mondo S.J."/>
            <person name="Liu M."/>
            <person name="Dettman J."/>
            <person name="Nalam V."/>
            <person name="Broders K.D."/>
        </authorList>
    </citation>
    <scope>NUCLEOTIDE SEQUENCE</scope>
    <source>
        <strain evidence="2">CCC 602</strain>
    </source>
</reference>
<dbReference type="Proteomes" id="UP000748025">
    <property type="component" value="Unassembled WGS sequence"/>
</dbReference>